<evidence type="ECO:0000256" key="1">
    <source>
        <dbReference type="ARBA" id="ARBA00007047"/>
    </source>
</evidence>
<dbReference type="PANTHER" id="PTHR43293">
    <property type="entry name" value="ACETATE COA-TRANSFERASE YDIF"/>
    <property type="match status" value="1"/>
</dbReference>
<keyword evidence="3" id="KW-1185">Reference proteome</keyword>
<dbReference type="SMART" id="SM00882">
    <property type="entry name" value="CoA_trans"/>
    <property type="match status" value="1"/>
</dbReference>
<evidence type="ECO:0000313" key="2">
    <source>
        <dbReference type="EMBL" id="RJO79183.1"/>
    </source>
</evidence>
<dbReference type="InterPro" id="IPR037171">
    <property type="entry name" value="NagB/RpiA_transferase-like"/>
</dbReference>
<keyword evidence="2" id="KW-0808">Transferase</keyword>
<dbReference type="GO" id="GO:0008410">
    <property type="term" value="F:CoA-transferase activity"/>
    <property type="evidence" value="ECO:0007669"/>
    <property type="project" value="InterPro"/>
</dbReference>
<dbReference type="Pfam" id="PF01144">
    <property type="entry name" value="CoA_trans"/>
    <property type="match status" value="1"/>
</dbReference>
<dbReference type="InterPro" id="IPR004165">
    <property type="entry name" value="CoA_trans_fam_I"/>
</dbReference>
<evidence type="ECO:0000313" key="3">
    <source>
        <dbReference type="Proteomes" id="UP000266677"/>
    </source>
</evidence>
<dbReference type="OrthoDB" id="9813111at2"/>
<protein>
    <submittedName>
        <fullName evidence="2">CoA-transferase subunit beta</fullName>
    </submittedName>
</protein>
<name>A0A3A4K2Z2_9NOCA</name>
<accession>A0A3A4K2Z2</accession>
<dbReference type="AlphaFoldDB" id="A0A3A4K2Z2"/>
<organism evidence="2 3">
    <name type="scientific">Nocardia panacis</name>
    <dbReference type="NCBI Taxonomy" id="2340916"/>
    <lineage>
        <taxon>Bacteria</taxon>
        <taxon>Bacillati</taxon>
        <taxon>Actinomycetota</taxon>
        <taxon>Actinomycetes</taxon>
        <taxon>Mycobacteriales</taxon>
        <taxon>Nocardiaceae</taxon>
        <taxon>Nocardia</taxon>
    </lineage>
</organism>
<sequence length="248" mass="25943">MTEYSADEMMTVAAARALRGDRRCFVGIGLPSAAANLARTTHAPGLVLIYESGTIGAKPDRLPSSIGDGILATTADAVVGVPEMFNYWLQPGRIDIGFLGAAQLDRYGNINTTVLGDYANPKVRLPGAGGAPEIAASCGEVFVVVRQSRRTFVEQVDFITSLGHGRGNGERAEYGLRGAGPTLVITDLGELRADESGELVLTALHPGVTVEQAGAATGWDLRIAEKLAATQPPTEVELTALRALKAAS</sequence>
<dbReference type="EMBL" id="QZFU01000010">
    <property type="protein sequence ID" value="RJO79183.1"/>
    <property type="molecule type" value="Genomic_DNA"/>
</dbReference>
<comment type="similarity">
    <text evidence="1">Belongs to the 3-oxoacid CoA-transferase subunit B family.</text>
</comment>
<dbReference type="SUPFAM" id="SSF100950">
    <property type="entry name" value="NagB/RpiA/CoA transferase-like"/>
    <property type="match status" value="1"/>
</dbReference>
<dbReference type="RefSeq" id="WP_120037458.1">
    <property type="nucleotide sequence ID" value="NZ_QZFU01000010.1"/>
</dbReference>
<dbReference type="Gene3D" id="3.40.1080.10">
    <property type="entry name" value="Glutaconate Coenzyme A-transferase"/>
    <property type="match status" value="1"/>
</dbReference>
<dbReference type="PANTHER" id="PTHR43293:SF3">
    <property type="entry name" value="CHOLESTEROL RING-CLEAVING HYDROLASE IPDB SUBUNIT"/>
    <property type="match status" value="1"/>
</dbReference>
<dbReference type="Proteomes" id="UP000266677">
    <property type="component" value="Unassembled WGS sequence"/>
</dbReference>
<proteinExistence type="inferred from homology"/>
<gene>
    <name evidence="2" type="ORF">D5S18_02230</name>
</gene>
<reference evidence="2 3" key="1">
    <citation type="submission" date="2018-09" db="EMBL/GenBank/DDBJ databases">
        <title>YIM PH21274 draft genome.</title>
        <authorList>
            <person name="Miao C."/>
        </authorList>
    </citation>
    <scope>NUCLEOTIDE SEQUENCE [LARGE SCALE GENOMIC DNA]</scope>
    <source>
        <strain evidence="2 3">YIM PH 21724</strain>
    </source>
</reference>
<comment type="caution">
    <text evidence="2">The sequence shown here is derived from an EMBL/GenBank/DDBJ whole genome shotgun (WGS) entry which is preliminary data.</text>
</comment>